<dbReference type="EMBL" id="JBBKZT010000008">
    <property type="protein sequence ID" value="MEJ8848668.1"/>
    <property type="molecule type" value="Genomic_DNA"/>
</dbReference>
<sequence length="143" mass="15636">MLDAMWCMQSGRTPISWLCRQNVYDLHPTDAELAELNQTAGAMIIFDMKDKVEQERLLSHLIAAGLDINAPHALSPVKWTALHSAVIGSPWDVALLLNHGARTDIKDGKGLTPLDLALQLQGRAPIPERAEAIKLLQAAQAAR</sequence>
<gene>
    <name evidence="1" type="ORF">WKW82_18570</name>
</gene>
<dbReference type="RefSeq" id="WP_340343793.1">
    <property type="nucleotide sequence ID" value="NZ_JBBKZT010000008.1"/>
</dbReference>
<protein>
    <recommendedName>
        <fullName evidence="3">Ankyrin repeat domain-containing protein</fullName>
    </recommendedName>
</protein>
<evidence type="ECO:0008006" key="3">
    <source>
        <dbReference type="Google" id="ProtNLM"/>
    </source>
</evidence>
<dbReference type="Gene3D" id="1.25.40.20">
    <property type="entry name" value="Ankyrin repeat-containing domain"/>
    <property type="match status" value="1"/>
</dbReference>
<keyword evidence="2" id="KW-1185">Reference proteome</keyword>
<dbReference type="SUPFAM" id="SSF48403">
    <property type="entry name" value="Ankyrin repeat"/>
    <property type="match status" value="1"/>
</dbReference>
<reference evidence="1 2" key="1">
    <citation type="submission" date="2024-03" db="EMBL/GenBank/DDBJ databases">
        <title>Novel species of the genus Variovorax.</title>
        <authorList>
            <person name="Liu Q."/>
            <person name="Xin Y.-H."/>
        </authorList>
    </citation>
    <scope>NUCLEOTIDE SEQUENCE [LARGE SCALE GENOMIC DNA]</scope>
    <source>
        <strain evidence="1 2">KACC 18900</strain>
    </source>
</reference>
<proteinExistence type="predicted"/>
<dbReference type="InterPro" id="IPR036770">
    <property type="entry name" value="Ankyrin_rpt-contain_sf"/>
</dbReference>
<accession>A0ABU8WMC7</accession>
<name>A0ABU8WMC7_9BURK</name>
<evidence type="ECO:0000313" key="1">
    <source>
        <dbReference type="EMBL" id="MEJ8848668.1"/>
    </source>
</evidence>
<dbReference type="Proteomes" id="UP001385892">
    <property type="component" value="Unassembled WGS sequence"/>
</dbReference>
<organism evidence="1 2">
    <name type="scientific">Variovorax rhizosphaerae</name>
    <dbReference type="NCBI Taxonomy" id="1836200"/>
    <lineage>
        <taxon>Bacteria</taxon>
        <taxon>Pseudomonadati</taxon>
        <taxon>Pseudomonadota</taxon>
        <taxon>Betaproteobacteria</taxon>
        <taxon>Burkholderiales</taxon>
        <taxon>Comamonadaceae</taxon>
        <taxon>Variovorax</taxon>
    </lineage>
</organism>
<comment type="caution">
    <text evidence="1">The sequence shown here is derived from an EMBL/GenBank/DDBJ whole genome shotgun (WGS) entry which is preliminary data.</text>
</comment>
<evidence type="ECO:0000313" key="2">
    <source>
        <dbReference type="Proteomes" id="UP001385892"/>
    </source>
</evidence>